<reference evidence="1 2" key="1">
    <citation type="submission" date="2018-06" db="EMBL/GenBank/DDBJ databases">
        <title>Complete Genomes of Monosporascus.</title>
        <authorList>
            <person name="Robinson A.J."/>
            <person name="Natvig D.O."/>
        </authorList>
    </citation>
    <scope>NUCLEOTIDE SEQUENCE [LARGE SCALE GENOMIC DNA]</scope>
    <source>
        <strain evidence="1 2">CBS 110550</strain>
    </source>
</reference>
<dbReference type="EMBL" id="QJNU01001583">
    <property type="protein sequence ID" value="RYO74538.1"/>
    <property type="molecule type" value="Genomic_DNA"/>
</dbReference>
<keyword evidence="2" id="KW-1185">Reference proteome</keyword>
<organism evidence="1 2">
    <name type="scientific">Monosporascus ibericus</name>
    <dbReference type="NCBI Taxonomy" id="155417"/>
    <lineage>
        <taxon>Eukaryota</taxon>
        <taxon>Fungi</taxon>
        <taxon>Dikarya</taxon>
        <taxon>Ascomycota</taxon>
        <taxon>Pezizomycotina</taxon>
        <taxon>Sordariomycetes</taxon>
        <taxon>Xylariomycetidae</taxon>
        <taxon>Xylariales</taxon>
        <taxon>Xylariales incertae sedis</taxon>
        <taxon>Monosporascus</taxon>
    </lineage>
</organism>
<comment type="caution">
    <text evidence="1">The sequence shown here is derived from an EMBL/GenBank/DDBJ whole genome shotgun (WGS) entry which is preliminary data.</text>
</comment>
<dbReference type="OrthoDB" id="4648612at2759"/>
<dbReference type="AlphaFoldDB" id="A0A4Q4SU08"/>
<evidence type="ECO:0000313" key="1">
    <source>
        <dbReference type="EMBL" id="RYO74538.1"/>
    </source>
</evidence>
<accession>A0A4Q4SU08</accession>
<proteinExistence type="predicted"/>
<name>A0A4Q4SU08_9PEZI</name>
<dbReference type="Proteomes" id="UP000293360">
    <property type="component" value="Unassembled WGS sequence"/>
</dbReference>
<sequence length="267" mass="29962">MTTRQLSDSPRTHPVRQIRQALGIAKRNDPYPFPSVPSVLKAALAYISPGPNPDDTVDPDIVKALAECKSCPEWGDESHVALFAARVVRFAEHDFGPLVGSSSRVMAWFPTRPHHKLALAVAVMYFLYPKLTRKPLSGDALDNIERAYRDTLGYLESNFRCIECGRDFPEDSGNIRPRASAACAVCPTLEDGEILEFESLREPLSWREELLLKTGRVDDVLLDGLTRELAACRNSGVPDDQTPFPKQFRVDHTFPLFNPWLIMEIVE</sequence>
<evidence type="ECO:0000313" key="2">
    <source>
        <dbReference type="Proteomes" id="UP000293360"/>
    </source>
</evidence>
<protein>
    <submittedName>
        <fullName evidence="1">Uncharacterized protein</fullName>
    </submittedName>
</protein>
<gene>
    <name evidence="1" type="ORF">DL764_010797</name>
</gene>